<gene>
    <name evidence="1" type="ORF">GGR00_005102</name>
</gene>
<dbReference type="Proteomes" id="UP000536262">
    <property type="component" value="Unassembled WGS sequence"/>
</dbReference>
<proteinExistence type="predicted"/>
<keyword evidence="2" id="KW-1185">Reference proteome</keyword>
<dbReference type="AlphaFoldDB" id="A0A7X0FCQ1"/>
<comment type="caution">
    <text evidence="1">The sequence shown here is derived from an EMBL/GenBank/DDBJ whole genome shotgun (WGS) entry which is preliminary data.</text>
</comment>
<name>A0A7X0FCQ1_9HYPH</name>
<dbReference type="RefSeq" id="WP_184702014.1">
    <property type="nucleotide sequence ID" value="NZ_BAABEG010000004.1"/>
</dbReference>
<evidence type="ECO:0000313" key="1">
    <source>
        <dbReference type="EMBL" id="MBB6357281.1"/>
    </source>
</evidence>
<sequence length="152" mass="17176">MKNRLEFCDILHAFPTFSRSLLDQDFALPKIDNEKLQSTGFFKLHTNDIIPDFSEVHSRSAFADRHATELWQTICMDDQATVEGARSWRASDPAGVAASLKSRFNEAAVDVACWCAVQADGNEPYFRAWLNVFKLLKAEQQQAALPDDSDTY</sequence>
<protein>
    <submittedName>
        <fullName evidence="1">Uncharacterized protein</fullName>
    </submittedName>
</protein>
<organism evidence="1 2">
    <name type="scientific">Aminobacter aganoensis</name>
    <dbReference type="NCBI Taxonomy" id="83264"/>
    <lineage>
        <taxon>Bacteria</taxon>
        <taxon>Pseudomonadati</taxon>
        <taxon>Pseudomonadota</taxon>
        <taxon>Alphaproteobacteria</taxon>
        <taxon>Hyphomicrobiales</taxon>
        <taxon>Phyllobacteriaceae</taxon>
        <taxon>Aminobacter</taxon>
    </lineage>
</organism>
<reference evidence="1 2" key="1">
    <citation type="submission" date="2020-08" db="EMBL/GenBank/DDBJ databases">
        <title>Genomic Encyclopedia of Type Strains, Phase IV (KMG-IV): sequencing the most valuable type-strain genomes for metagenomic binning, comparative biology and taxonomic classification.</title>
        <authorList>
            <person name="Goeker M."/>
        </authorList>
    </citation>
    <scope>NUCLEOTIDE SEQUENCE [LARGE SCALE GENOMIC DNA]</scope>
    <source>
        <strain evidence="1 2">DSM 7051</strain>
    </source>
</reference>
<evidence type="ECO:0000313" key="2">
    <source>
        <dbReference type="Proteomes" id="UP000536262"/>
    </source>
</evidence>
<dbReference type="EMBL" id="JACHOU010000022">
    <property type="protein sequence ID" value="MBB6357281.1"/>
    <property type="molecule type" value="Genomic_DNA"/>
</dbReference>
<accession>A0A7X0FCQ1</accession>